<dbReference type="InterPro" id="IPR008979">
    <property type="entry name" value="Galactose-bd-like_sf"/>
</dbReference>
<reference evidence="1 2" key="1">
    <citation type="submission" date="2014-09" db="EMBL/GenBank/DDBJ databases">
        <title>Sporocytophaga myxococcoides PG-01 genome sequencing.</title>
        <authorList>
            <person name="Liu L."/>
            <person name="Gao P.J."/>
            <person name="Chen G.J."/>
            <person name="Wang L.S."/>
        </authorList>
    </citation>
    <scope>NUCLEOTIDE SEQUENCE [LARGE SCALE GENOMIC DNA]</scope>
    <source>
        <strain evidence="1 2">PG-01</strain>
    </source>
</reference>
<dbReference type="eggNOG" id="COG3291">
    <property type="taxonomic scope" value="Bacteria"/>
</dbReference>
<dbReference type="SUPFAM" id="SSF49785">
    <property type="entry name" value="Galactose-binding domain-like"/>
    <property type="match status" value="1"/>
</dbReference>
<dbReference type="InterPro" id="IPR013783">
    <property type="entry name" value="Ig-like_fold"/>
</dbReference>
<dbReference type="Pfam" id="PF17957">
    <property type="entry name" value="Big_7"/>
    <property type="match status" value="1"/>
</dbReference>
<keyword evidence="2" id="KW-1185">Reference proteome</keyword>
<proteinExistence type="predicted"/>
<comment type="caution">
    <text evidence="1">The sequence shown here is derived from an EMBL/GenBank/DDBJ whole genome shotgun (WGS) entry which is preliminary data.</text>
</comment>
<gene>
    <name evidence="1" type="ORF">MYP_1693</name>
</gene>
<dbReference type="EMBL" id="BBLT01000003">
    <property type="protein sequence ID" value="GAL84465.1"/>
    <property type="molecule type" value="Genomic_DNA"/>
</dbReference>
<sequence length="1027" mass="111421">MMMNQTGFSAWGNQGSVKDYFYTQTNGKMEFTHEVIKVSLSNPISHYRTGGGRDLSDIVDAINAAYPAGFTNLTLRPDNSVYSFTILTKVGGGAWAFYPQPGSNTIKNNGVNAYVYRGNITNLDSWEKPSYNTICHEMGHNVFDWPDHYQTAWSNLGNYCLMASAGNNVAPQMINPALRLQKGWFDNVIEIGNKASDTTITTASNSYSKVFKYTNPANSKEYLLVYPVVYGTYFQERLGSTNIADQGLAIYYVDEVGGMEIPGQESAWQVKLIQADNKNDLHDESVANALPLGGGLYYSPVRGDYNDLYDNVKNSFPAGTPFRWKDGGEFGLLLGDISAPGATMTFTVYARHNTYIAKSDNNGTISPKGIINSLSQTFTFSPNPGYEVNTVKVNGSNVTPVGNQYTLSGSGNKTIEVTYKRKSPEAALPSPWYKANIGTGSATGFAAHDSGEFYIESFGSSINGNSDNLTFVYQTLYGNGSFVARIKEYKNPSREESRFGIMLRSALTDNAIQSMISKKPYKGVSVEQRTGMGLYLTSDNAFGSNHLYELYTWFKITRTGNVITSHVSKDGITWVKKGEQTISLSNEIYLGLYATGEVSGIPARAIFDNVQITGFTSCPNGGNKLTGTSIGTPGSYNNWGDTRDKAFDNDINSFFDSDAADDIAWTGLSLGGDYQINGIKYYPRAYATDRMVGGKFQGSNVADFSTGVVDLATLSAEPILDWNCVNVTSTATFKYVRYISPAQGWGNVAEIEFYGTAVVTNVAPTLSITSPSASGSFTTPASINITANASDSDGSISKVEFFVGSTLISTDYTAPYSYTWNTSTTGSYTIIAKATDNNGASTSASVNISVTVSSTDINGPACGTNYSTLSYEVAAARRTNAKTYNWWYTGSAQSVTVSGTPYQVNIATGNNFQPGQLCVGINYEGAPYYQGYCINLSVCSGSREESAEFTESVSTISYQNPFTNSTMITFPSANQVANIEVMNASGHIVEEAQATGAFEFGNELKPGFYIVKINFENETKVVKLVKE</sequence>
<dbReference type="AlphaFoldDB" id="A0A098LBZ4"/>
<evidence type="ECO:0000313" key="1">
    <source>
        <dbReference type="EMBL" id="GAL84465.1"/>
    </source>
</evidence>
<dbReference type="NCBIfam" id="TIGR04183">
    <property type="entry name" value="Por_Secre_tail"/>
    <property type="match status" value="1"/>
</dbReference>
<dbReference type="Proteomes" id="UP000030185">
    <property type="component" value="Unassembled WGS sequence"/>
</dbReference>
<dbReference type="Gene3D" id="2.60.40.10">
    <property type="entry name" value="Immunoglobulins"/>
    <property type="match status" value="1"/>
</dbReference>
<accession>A0A098LBZ4</accession>
<dbReference type="Gene3D" id="2.60.120.260">
    <property type="entry name" value="Galactose-binding domain-like"/>
    <property type="match status" value="1"/>
</dbReference>
<dbReference type="InterPro" id="IPR026444">
    <property type="entry name" value="Secre_tail"/>
</dbReference>
<protein>
    <submittedName>
        <fullName evidence="1">Uncharacterized protein</fullName>
    </submittedName>
</protein>
<dbReference type="Gene3D" id="2.60.120.200">
    <property type="match status" value="1"/>
</dbReference>
<evidence type="ECO:0000313" key="2">
    <source>
        <dbReference type="Proteomes" id="UP000030185"/>
    </source>
</evidence>
<name>A0A098LBZ4_9BACT</name>
<organism evidence="1 2">
    <name type="scientific">Sporocytophaga myxococcoides</name>
    <dbReference type="NCBI Taxonomy" id="153721"/>
    <lineage>
        <taxon>Bacteria</taxon>
        <taxon>Pseudomonadati</taxon>
        <taxon>Bacteroidota</taxon>
        <taxon>Cytophagia</taxon>
        <taxon>Cytophagales</taxon>
        <taxon>Cytophagaceae</taxon>
        <taxon>Sporocytophaga</taxon>
    </lineage>
</organism>
<dbReference type="STRING" id="153721.MYP_1693"/>